<proteinExistence type="inferred from homology"/>
<dbReference type="Proteomes" id="UP000242519">
    <property type="component" value="Unassembled WGS sequence"/>
</dbReference>
<evidence type="ECO:0000313" key="9">
    <source>
        <dbReference type="Proteomes" id="UP000242519"/>
    </source>
</evidence>
<gene>
    <name evidence="8" type="ORF">B2J93_2089</name>
</gene>
<dbReference type="AlphaFoldDB" id="A0A218Z7P0"/>
<evidence type="ECO:0000256" key="6">
    <source>
        <dbReference type="ARBA" id="ARBA00038255"/>
    </source>
</evidence>
<dbReference type="InParanoid" id="A0A218Z7P0"/>
<keyword evidence="3 7" id="KW-0853">WD repeat</keyword>
<evidence type="ECO:0000256" key="4">
    <source>
        <dbReference type="ARBA" id="ARBA00022694"/>
    </source>
</evidence>
<accession>A0A218Z7P0</accession>
<protein>
    <recommendedName>
        <fullName evidence="10">WD repeat protein</fullName>
    </recommendedName>
</protein>
<feature type="repeat" description="WD" evidence="7">
    <location>
        <begin position="202"/>
        <end position="243"/>
    </location>
</feature>
<evidence type="ECO:0000256" key="3">
    <source>
        <dbReference type="ARBA" id="ARBA00022574"/>
    </source>
</evidence>
<evidence type="ECO:0000256" key="7">
    <source>
        <dbReference type="PROSITE-ProRule" id="PRU00221"/>
    </source>
</evidence>
<comment type="subcellular location">
    <subcellularLocation>
        <location evidence="1">Cytoplasm</location>
    </subcellularLocation>
</comment>
<keyword evidence="4" id="KW-0819">tRNA processing</keyword>
<dbReference type="InterPro" id="IPR036322">
    <property type="entry name" value="WD40_repeat_dom_sf"/>
</dbReference>
<dbReference type="OrthoDB" id="5594999at2759"/>
<keyword evidence="2" id="KW-0963">Cytoplasm</keyword>
<dbReference type="GO" id="GO:0030488">
    <property type="term" value="P:tRNA methylation"/>
    <property type="evidence" value="ECO:0007669"/>
    <property type="project" value="TreeGrafter"/>
</dbReference>
<dbReference type="InterPro" id="IPR001680">
    <property type="entry name" value="WD40_rpt"/>
</dbReference>
<comment type="caution">
    <text evidence="8">The sequence shown here is derived from an EMBL/GenBank/DDBJ whole genome shotgun (WGS) entry which is preliminary data.</text>
</comment>
<dbReference type="STRING" id="503106.A0A218Z7P0"/>
<dbReference type="FunCoup" id="A0A218Z7P0">
    <property type="interactions" value="577"/>
</dbReference>
<evidence type="ECO:0000256" key="2">
    <source>
        <dbReference type="ARBA" id="ARBA00022490"/>
    </source>
</evidence>
<keyword evidence="5" id="KW-0677">Repeat</keyword>
<dbReference type="PANTHER" id="PTHR14344:SF3">
    <property type="entry name" value="WD REPEAT-CONTAINING PROTEIN 6"/>
    <property type="match status" value="1"/>
</dbReference>
<evidence type="ECO:0000313" key="8">
    <source>
        <dbReference type="EMBL" id="OWP04081.1"/>
    </source>
</evidence>
<dbReference type="SUPFAM" id="SSF50978">
    <property type="entry name" value="WD40 repeat-like"/>
    <property type="match status" value="3"/>
</dbReference>
<dbReference type="PROSITE" id="PS00678">
    <property type="entry name" value="WD_REPEATS_1"/>
    <property type="match status" value="1"/>
</dbReference>
<dbReference type="EMBL" id="MZNU01000136">
    <property type="protein sequence ID" value="OWP04081.1"/>
    <property type="molecule type" value="Genomic_DNA"/>
</dbReference>
<dbReference type="InterPro" id="IPR015943">
    <property type="entry name" value="WD40/YVTN_repeat-like_dom_sf"/>
</dbReference>
<evidence type="ECO:0000256" key="1">
    <source>
        <dbReference type="ARBA" id="ARBA00004496"/>
    </source>
</evidence>
<evidence type="ECO:0008006" key="10">
    <source>
        <dbReference type="Google" id="ProtNLM"/>
    </source>
</evidence>
<sequence>MAPTMTTSQHEYILNPVTAIAFYQAHSGSMLLLAGEGSFLKVFDAETSRFMCQCEVFDGHTVHGITSATSHGNALQVAIWGGSYLALLKRDDVERLLARSPGSITSSTITVSDWILDLAISPADDSCVLITAHNTVLQASPSPGQTGCAVATLASPSRSILYSADLVWESKTQILVAAGTVFGEIIVWQCSTCGESQVLFTFLGHEGSIFGVDISPPITRSDGVVSRLLASCSDDRTIRVWDLARTEIPGPVVHTSPLIRETGFGETDASGQTRAYNRCIATVMGHASRIWHVKFLLGAYCSARPFVDVLSFGEDSMTQQWSLVLASYSPVPTRDGSSSTETAGNKACSRPTRAVALSQVDAFAFHSGKHIWSTALMCPAGSATLLATGGADGKISVYKPGTTASRWRSDERTSSALLEVGAVTSQAHPGVEDREHVPLITHRSPWSLETVLQTVTSSVQTGLAPLDSWSGFVPTGEPVDNQALDLEVINRKKSPKLVRDGFNKYAFVSENQFLATTNLGRVLLGNISSDTSVTWTEAMLPLSGAQAFKSYAVVQGFPELGLVCIACSNGSIYGFQPDYPLQVIGNVDGKVADMFAISNPEMSAFELLATTVGGRNAELFAVEQSITGAFHLVPKASCKLPVKFVVTSAGRSNGLVLIGSRSGSIACYYTEQSVEPICIWNPLTKSAADAITTILPLDTPHRSCFLTSERTGAYSIFSWANTPTEAGLTEITVLRVHHGSLPMGPMIEAAWFQGGDLIFNGFKSKSFVVWNETKKCEISSIDCGGSHRSYAYSPVGAAGGHFVYTKASKLHIHSQKGPSHKILKQGGHGREIKVSAVSDDGSLLATGAEDTAIRLWRYTSSTSTQVAKLDCMAVIQGHTTGIQHLAWHGSRYLFSSGGGEEFFVWAIQSITGFGIGVVCEASCPDKSADQDLRIMSFDVSDLPPASTPSAESGILLISLAYSDSTIRTYAYSKDKGFHQLGTGRYTSSCLTQIRHLQTLPGQVIFLTAATDGNITIWRGDIEILDDTSPSYGYTRHAIVSSRPVHQSTVKSLDLISSPNHITIGTGGDDNALAFSIYPTRSLHDTSVVPTIFVLGSAHSAAITGLCLIPDGESLESFCVLSTGNDQRVTEWHVQLQLEPRDEQRMQMRKVGDVATSVADVGDLSTWKDSGAGLRKALVVGNGMEIWGI</sequence>
<dbReference type="SMART" id="SM00320">
    <property type="entry name" value="WD40"/>
    <property type="match status" value="8"/>
</dbReference>
<dbReference type="InterPro" id="IPR019775">
    <property type="entry name" value="WD40_repeat_CS"/>
</dbReference>
<dbReference type="InterPro" id="IPR051973">
    <property type="entry name" value="tRNA_Anticodon_Mtase-Reg"/>
</dbReference>
<feature type="repeat" description="WD" evidence="7">
    <location>
        <begin position="825"/>
        <end position="866"/>
    </location>
</feature>
<evidence type="ECO:0000256" key="5">
    <source>
        <dbReference type="ARBA" id="ARBA00022737"/>
    </source>
</evidence>
<comment type="similarity">
    <text evidence="6">Belongs to the WD repeat WDR6 family.</text>
</comment>
<name>A0A218Z7P0_9HELO</name>
<dbReference type="Gene3D" id="2.130.10.10">
    <property type="entry name" value="YVTN repeat-like/Quinoprotein amine dehydrogenase"/>
    <property type="match status" value="3"/>
</dbReference>
<dbReference type="PANTHER" id="PTHR14344">
    <property type="entry name" value="WD REPEAT PROTEIN"/>
    <property type="match status" value="1"/>
</dbReference>
<dbReference type="PROSITE" id="PS50082">
    <property type="entry name" value="WD_REPEATS_2"/>
    <property type="match status" value="2"/>
</dbReference>
<keyword evidence="9" id="KW-1185">Reference proteome</keyword>
<organism evidence="8 9">
    <name type="scientific">Diplocarpon coronariae</name>
    <dbReference type="NCBI Taxonomy" id="2795749"/>
    <lineage>
        <taxon>Eukaryota</taxon>
        <taxon>Fungi</taxon>
        <taxon>Dikarya</taxon>
        <taxon>Ascomycota</taxon>
        <taxon>Pezizomycotina</taxon>
        <taxon>Leotiomycetes</taxon>
        <taxon>Helotiales</taxon>
        <taxon>Drepanopezizaceae</taxon>
        <taxon>Diplocarpon</taxon>
    </lineage>
</organism>
<dbReference type="GO" id="GO:0005737">
    <property type="term" value="C:cytoplasm"/>
    <property type="evidence" value="ECO:0007669"/>
    <property type="project" value="UniProtKB-SubCell"/>
</dbReference>
<reference evidence="8 9" key="1">
    <citation type="submission" date="2017-04" db="EMBL/GenBank/DDBJ databases">
        <title>Draft genome sequence of Marssonina coronaria NL1: causal agent of apple blotch.</title>
        <authorList>
            <person name="Cheng Q."/>
        </authorList>
    </citation>
    <scope>NUCLEOTIDE SEQUENCE [LARGE SCALE GENOMIC DNA]</scope>
    <source>
        <strain evidence="8 9">NL1</strain>
    </source>
</reference>
<dbReference type="PROSITE" id="PS50294">
    <property type="entry name" value="WD_REPEATS_REGION"/>
    <property type="match status" value="2"/>
</dbReference>
<dbReference type="Pfam" id="PF00400">
    <property type="entry name" value="WD40"/>
    <property type="match status" value="2"/>
</dbReference>